<keyword evidence="2" id="KW-0812">Transmembrane</keyword>
<evidence type="ECO:0000313" key="5">
    <source>
        <dbReference type="Proteomes" id="UP000321374"/>
    </source>
</evidence>
<dbReference type="GO" id="GO:0004190">
    <property type="term" value="F:aspartic-type endopeptidase activity"/>
    <property type="evidence" value="ECO:0007669"/>
    <property type="project" value="InterPro"/>
</dbReference>
<comment type="similarity">
    <text evidence="1">Belongs to the peptidase A24 family.</text>
</comment>
<dbReference type="EMBL" id="SSGG01000019">
    <property type="protein sequence ID" value="TXI38471.1"/>
    <property type="molecule type" value="Genomic_DNA"/>
</dbReference>
<dbReference type="Pfam" id="PF01478">
    <property type="entry name" value="Peptidase_A24"/>
    <property type="match status" value="1"/>
</dbReference>
<gene>
    <name evidence="4" type="ORF">E6Q51_01005</name>
</gene>
<feature type="transmembrane region" description="Helical" evidence="2">
    <location>
        <begin position="6"/>
        <end position="25"/>
    </location>
</feature>
<name>A0A5C7WK51_METME</name>
<protein>
    <submittedName>
        <fullName evidence="4">Prepilin peptidase</fullName>
    </submittedName>
</protein>
<evidence type="ECO:0000256" key="2">
    <source>
        <dbReference type="SAM" id="Phobius"/>
    </source>
</evidence>
<dbReference type="PANTHER" id="PTHR30487">
    <property type="entry name" value="TYPE 4 PREPILIN-LIKE PROTEINS LEADER PEPTIDE-PROCESSING ENZYME"/>
    <property type="match status" value="1"/>
</dbReference>
<dbReference type="Proteomes" id="UP000321374">
    <property type="component" value="Unassembled WGS sequence"/>
</dbReference>
<sequence>MQLQLPYLIIALLLGLVFLSILVSISDYRYRRIPNQYLVWGSVYALGIYVLMFMLLPFATVIRGFLMSLLGILASGMFFYLPYKYRQVGAGDVKLAMVFGLFLGFKGAILAILLGAMVGGVWALALAWKHGGIGHMWYNIKFMAKSMYLSGFKEMSWDLRSDGAIAMPYGVALCIGATLIAIEQLLIQFEYLQH</sequence>
<proteinExistence type="inferred from homology"/>
<evidence type="ECO:0000313" key="4">
    <source>
        <dbReference type="EMBL" id="TXI38471.1"/>
    </source>
</evidence>
<accession>A0A5C7WK51</accession>
<keyword evidence="2" id="KW-0472">Membrane</keyword>
<dbReference type="AlphaFoldDB" id="A0A5C7WK51"/>
<keyword evidence="2" id="KW-1133">Transmembrane helix</keyword>
<organism evidence="4 5">
    <name type="scientific">Methylophilus methylotrophus</name>
    <name type="common">Bacterium W3A1</name>
    <dbReference type="NCBI Taxonomy" id="17"/>
    <lineage>
        <taxon>Bacteria</taxon>
        <taxon>Pseudomonadati</taxon>
        <taxon>Pseudomonadota</taxon>
        <taxon>Betaproteobacteria</taxon>
        <taxon>Nitrosomonadales</taxon>
        <taxon>Methylophilaceae</taxon>
        <taxon>Methylophilus</taxon>
    </lineage>
</organism>
<dbReference type="GO" id="GO:0006465">
    <property type="term" value="P:signal peptide processing"/>
    <property type="evidence" value="ECO:0007669"/>
    <property type="project" value="TreeGrafter"/>
</dbReference>
<feature type="domain" description="Prepilin type IV endopeptidase peptidase" evidence="3">
    <location>
        <begin position="16"/>
        <end position="124"/>
    </location>
</feature>
<dbReference type="InterPro" id="IPR000045">
    <property type="entry name" value="Prepilin_IV_endopep_pep"/>
</dbReference>
<feature type="transmembrane region" description="Helical" evidence="2">
    <location>
        <begin position="65"/>
        <end position="83"/>
    </location>
</feature>
<feature type="transmembrane region" description="Helical" evidence="2">
    <location>
        <begin position="37"/>
        <end position="59"/>
    </location>
</feature>
<comment type="caution">
    <text evidence="4">The sequence shown here is derived from an EMBL/GenBank/DDBJ whole genome shotgun (WGS) entry which is preliminary data.</text>
</comment>
<reference evidence="4 5" key="1">
    <citation type="submission" date="2018-09" db="EMBL/GenBank/DDBJ databases">
        <title>Metagenome Assembled Genomes from an Advanced Water Purification Facility.</title>
        <authorList>
            <person name="Stamps B.W."/>
            <person name="Spear J.R."/>
        </authorList>
    </citation>
    <scope>NUCLEOTIDE SEQUENCE [LARGE SCALE GENOMIC DNA]</scope>
    <source>
        <strain evidence="4">Bin_42_2</strain>
    </source>
</reference>
<evidence type="ECO:0000259" key="3">
    <source>
        <dbReference type="Pfam" id="PF01478"/>
    </source>
</evidence>
<evidence type="ECO:0000256" key="1">
    <source>
        <dbReference type="ARBA" id="ARBA00005801"/>
    </source>
</evidence>
<feature type="transmembrane region" description="Helical" evidence="2">
    <location>
        <begin position="165"/>
        <end position="187"/>
    </location>
</feature>
<dbReference type="PANTHER" id="PTHR30487:SF0">
    <property type="entry name" value="PREPILIN LEADER PEPTIDASE_N-METHYLTRANSFERASE-RELATED"/>
    <property type="match status" value="1"/>
</dbReference>
<feature type="transmembrane region" description="Helical" evidence="2">
    <location>
        <begin position="95"/>
        <end position="128"/>
    </location>
</feature>
<dbReference type="Gene3D" id="1.20.120.1220">
    <property type="match status" value="1"/>
</dbReference>
<dbReference type="GO" id="GO:0005886">
    <property type="term" value="C:plasma membrane"/>
    <property type="evidence" value="ECO:0007669"/>
    <property type="project" value="TreeGrafter"/>
</dbReference>
<dbReference type="InterPro" id="IPR050882">
    <property type="entry name" value="Prepilin_peptidase/N-MTase"/>
</dbReference>